<comment type="caution">
    <text evidence="5">The sequence shown here is derived from an EMBL/GenBank/DDBJ whole genome shotgun (WGS) entry which is preliminary data.</text>
</comment>
<feature type="region of interest" description="Disordered" evidence="3">
    <location>
        <begin position="194"/>
        <end position="245"/>
    </location>
</feature>
<dbReference type="RefSeq" id="XP_021871345.1">
    <property type="nucleotide sequence ID" value="XM_022015820.1"/>
</dbReference>
<reference evidence="5 6" key="1">
    <citation type="submission" date="2017-03" db="EMBL/GenBank/DDBJ databases">
        <title>Widespread Adenine N6-methylation of Active Genes in Fungi.</title>
        <authorList>
            <consortium name="DOE Joint Genome Institute"/>
            <person name="Mondo S.J."/>
            <person name="Dannebaum R.O."/>
            <person name="Kuo R.C."/>
            <person name="Louie K.B."/>
            <person name="Bewick A.J."/>
            <person name="Labutti K."/>
            <person name="Haridas S."/>
            <person name="Kuo A."/>
            <person name="Salamov A."/>
            <person name="Ahrendt S.R."/>
            <person name="Lau R."/>
            <person name="Bowen B.P."/>
            <person name="Lipzen A."/>
            <person name="Sullivan W."/>
            <person name="Andreopoulos W.B."/>
            <person name="Clum A."/>
            <person name="Lindquist E."/>
            <person name="Daum C."/>
            <person name="Northen T.R."/>
            <person name="Ramamoorthy G."/>
            <person name="Schmitz R.J."/>
            <person name="Gryganskyi A."/>
            <person name="Culley D."/>
            <person name="Magnuson J."/>
            <person name="James T.Y."/>
            <person name="O'Malley M.A."/>
            <person name="Stajich J.E."/>
            <person name="Spatafora J.W."/>
            <person name="Visel A."/>
            <person name="Grigoriev I.V."/>
        </authorList>
    </citation>
    <scope>NUCLEOTIDE SEQUENCE [LARGE SCALE GENOMIC DNA]</scope>
    <source>
        <strain evidence="5 6">NRRL Y-17943</strain>
    </source>
</reference>
<dbReference type="SUPFAM" id="SSF52821">
    <property type="entry name" value="Rhodanese/Cell cycle control phosphatase"/>
    <property type="match status" value="2"/>
</dbReference>
<dbReference type="GO" id="GO:0005739">
    <property type="term" value="C:mitochondrion"/>
    <property type="evidence" value="ECO:0007669"/>
    <property type="project" value="TreeGrafter"/>
</dbReference>
<dbReference type="Proteomes" id="UP000193218">
    <property type="component" value="Unassembled WGS sequence"/>
</dbReference>
<dbReference type="GeneID" id="33557629"/>
<feature type="domain" description="Rhodanese" evidence="4">
    <location>
        <begin position="70"/>
        <end position="164"/>
    </location>
</feature>
<keyword evidence="6" id="KW-1185">Reference proteome</keyword>
<dbReference type="SMART" id="SM00450">
    <property type="entry name" value="RHOD"/>
    <property type="match status" value="2"/>
</dbReference>
<dbReference type="CDD" id="cd01448">
    <property type="entry name" value="TST_Repeat_1"/>
    <property type="match status" value="1"/>
</dbReference>
<evidence type="ECO:0000313" key="5">
    <source>
        <dbReference type="EMBL" id="ORX37307.1"/>
    </source>
</evidence>
<keyword evidence="2" id="KW-0677">Repeat</keyword>
<feature type="compositionally biased region" description="Polar residues" evidence="3">
    <location>
        <begin position="233"/>
        <end position="242"/>
    </location>
</feature>
<protein>
    <submittedName>
        <fullName evidence="5">Rhodanese-like domain-containing protein</fullName>
    </submittedName>
</protein>
<dbReference type="PANTHER" id="PTHR11364:SF27">
    <property type="entry name" value="SULFURTRANSFERASE"/>
    <property type="match status" value="1"/>
</dbReference>
<accession>A0A1Y1UID7</accession>
<dbReference type="Pfam" id="PF00581">
    <property type="entry name" value="Rhodanese"/>
    <property type="match status" value="1"/>
</dbReference>
<dbReference type="PROSITE" id="PS50206">
    <property type="entry name" value="RHODANESE_3"/>
    <property type="match status" value="2"/>
</dbReference>
<dbReference type="PANTHER" id="PTHR11364">
    <property type="entry name" value="THIOSULFATE SULFERTANSFERASE"/>
    <property type="match status" value="1"/>
</dbReference>
<name>A0A1Y1UID7_9TREE</name>
<sequence length="345" mass="37851">MVLLPRQSRLPACKGRAFSTSSYNQNSVPLLISPKQLKELPKNSTIPLDVSWHMPNNPRSALADYLAGPRIPNARRWDLDEVAELDPRKNPLSLTHMLPSKELFAEACGKRGISRDTHVVIYDTLGIFSSPRGLFTFKAFGHENVSVLDGGLPRWIAEGNDVELGDVPNHGEVEYTGATEPEPGFVRAYDEVVKNAQKPSSDPSSKPLLDHRPTPRWEGSAPEPRPGLPSGHIPNSRSTPFSSYLVPMSDKRPYTSYRPVEELRSVLVDGVGGTESWEKLKSGDGEIIFSCGSGMTAGIGWLAMEMVKHESGEQIRGSLYDESWTGYAVRPESAIATNKGSRASN</sequence>
<dbReference type="STRING" id="4999.A0A1Y1UID7"/>
<dbReference type="AlphaFoldDB" id="A0A1Y1UID7"/>
<feature type="compositionally biased region" description="Low complexity" evidence="3">
    <location>
        <begin position="198"/>
        <end position="207"/>
    </location>
</feature>
<evidence type="ECO:0000256" key="3">
    <source>
        <dbReference type="SAM" id="MobiDB-lite"/>
    </source>
</evidence>
<evidence type="ECO:0000256" key="1">
    <source>
        <dbReference type="ARBA" id="ARBA00022679"/>
    </source>
</evidence>
<dbReference type="Gene3D" id="3.40.250.10">
    <property type="entry name" value="Rhodanese-like domain"/>
    <property type="match status" value="2"/>
</dbReference>
<organism evidence="5 6">
    <name type="scientific">Kockovaella imperatae</name>
    <dbReference type="NCBI Taxonomy" id="4999"/>
    <lineage>
        <taxon>Eukaryota</taxon>
        <taxon>Fungi</taxon>
        <taxon>Dikarya</taxon>
        <taxon>Basidiomycota</taxon>
        <taxon>Agaricomycotina</taxon>
        <taxon>Tremellomycetes</taxon>
        <taxon>Tremellales</taxon>
        <taxon>Cuniculitremaceae</taxon>
        <taxon>Kockovaella</taxon>
    </lineage>
</organism>
<dbReference type="GO" id="GO:0004792">
    <property type="term" value="F:thiosulfate-cyanide sulfurtransferase activity"/>
    <property type="evidence" value="ECO:0007669"/>
    <property type="project" value="TreeGrafter"/>
</dbReference>
<dbReference type="InterPro" id="IPR036873">
    <property type="entry name" value="Rhodanese-like_dom_sf"/>
</dbReference>
<dbReference type="InterPro" id="IPR001763">
    <property type="entry name" value="Rhodanese-like_dom"/>
</dbReference>
<dbReference type="EMBL" id="NBSH01000006">
    <property type="protein sequence ID" value="ORX37307.1"/>
    <property type="molecule type" value="Genomic_DNA"/>
</dbReference>
<dbReference type="OrthoDB" id="270167at2759"/>
<dbReference type="InterPro" id="IPR045078">
    <property type="entry name" value="TST/MPST-like"/>
</dbReference>
<keyword evidence="1" id="KW-0808">Transferase</keyword>
<proteinExistence type="predicted"/>
<feature type="domain" description="Rhodanese" evidence="4">
    <location>
        <begin position="219"/>
        <end position="334"/>
    </location>
</feature>
<evidence type="ECO:0000256" key="2">
    <source>
        <dbReference type="ARBA" id="ARBA00022737"/>
    </source>
</evidence>
<dbReference type="InParanoid" id="A0A1Y1UID7"/>
<gene>
    <name evidence="5" type="ORF">BD324DRAFT_625649</name>
</gene>
<evidence type="ECO:0000259" key="4">
    <source>
        <dbReference type="PROSITE" id="PS50206"/>
    </source>
</evidence>
<dbReference type="FunCoup" id="A0A1Y1UID7">
    <property type="interactions" value="294"/>
</dbReference>
<evidence type="ECO:0000313" key="6">
    <source>
        <dbReference type="Proteomes" id="UP000193218"/>
    </source>
</evidence>